<proteinExistence type="predicted"/>
<feature type="compositionally biased region" description="Basic and acidic residues" evidence="9">
    <location>
        <begin position="323"/>
        <end position="348"/>
    </location>
</feature>
<gene>
    <name evidence="11" type="ORF">CYCCA115_LOCUS10441</name>
</gene>
<dbReference type="GO" id="GO:0005737">
    <property type="term" value="C:cytoplasm"/>
    <property type="evidence" value="ECO:0007669"/>
    <property type="project" value="TreeGrafter"/>
</dbReference>
<dbReference type="Gene3D" id="1.10.510.10">
    <property type="entry name" value="Transferase(Phosphotransferase) domain 1"/>
    <property type="match status" value="1"/>
</dbReference>
<dbReference type="SMART" id="SM00220">
    <property type="entry name" value="S_TKc"/>
    <property type="match status" value="1"/>
</dbReference>
<comment type="caution">
    <text evidence="11">The sequence shown here is derived from an EMBL/GenBank/DDBJ whole genome shotgun (WGS) entry which is preliminary data.</text>
</comment>
<evidence type="ECO:0000256" key="3">
    <source>
        <dbReference type="ARBA" id="ARBA00022679"/>
    </source>
</evidence>
<dbReference type="SUPFAM" id="SSF56112">
    <property type="entry name" value="Protein kinase-like (PK-like)"/>
    <property type="match status" value="1"/>
</dbReference>
<dbReference type="PROSITE" id="PS50011">
    <property type="entry name" value="PROTEIN_KINASE_DOM"/>
    <property type="match status" value="1"/>
</dbReference>
<dbReference type="InterPro" id="IPR011009">
    <property type="entry name" value="Kinase-like_dom_sf"/>
</dbReference>
<evidence type="ECO:0000256" key="7">
    <source>
        <dbReference type="ARBA" id="ARBA00047899"/>
    </source>
</evidence>
<reference evidence="11" key="1">
    <citation type="submission" date="2023-08" db="EMBL/GenBank/DDBJ databases">
        <authorList>
            <person name="Audoor S."/>
            <person name="Bilcke G."/>
        </authorList>
    </citation>
    <scope>NUCLEOTIDE SEQUENCE</scope>
</reference>
<evidence type="ECO:0000256" key="6">
    <source>
        <dbReference type="ARBA" id="ARBA00022840"/>
    </source>
</evidence>
<comment type="catalytic activity">
    <reaction evidence="8">
        <text>L-seryl-[protein] + ATP = O-phospho-L-seryl-[protein] + ADP + H(+)</text>
        <dbReference type="Rhea" id="RHEA:17989"/>
        <dbReference type="Rhea" id="RHEA-COMP:9863"/>
        <dbReference type="Rhea" id="RHEA-COMP:11604"/>
        <dbReference type="ChEBI" id="CHEBI:15378"/>
        <dbReference type="ChEBI" id="CHEBI:29999"/>
        <dbReference type="ChEBI" id="CHEBI:30616"/>
        <dbReference type="ChEBI" id="CHEBI:83421"/>
        <dbReference type="ChEBI" id="CHEBI:456216"/>
        <dbReference type="EC" id="2.7.11.1"/>
    </reaction>
</comment>
<evidence type="ECO:0000256" key="8">
    <source>
        <dbReference type="ARBA" id="ARBA00048679"/>
    </source>
</evidence>
<dbReference type="Pfam" id="PF00069">
    <property type="entry name" value="Pkinase"/>
    <property type="match status" value="1"/>
</dbReference>
<feature type="compositionally biased region" description="Basic and acidic residues" evidence="9">
    <location>
        <begin position="481"/>
        <end position="493"/>
    </location>
</feature>
<keyword evidence="6" id="KW-0067">ATP-binding</keyword>
<feature type="compositionally biased region" description="Basic and acidic residues" evidence="9">
    <location>
        <begin position="393"/>
        <end position="402"/>
    </location>
</feature>
<name>A0AAD2FKZ6_9STRA</name>
<keyword evidence="5" id="KW-0418">Kinase</keyword>
<evidence type="ECO:0000256" key="4">
    <source>
        <dbReference type="ARBA" id="ARBA00022741"/>
    </source>
</evidence>
<keyword evidence="4" id="KW-0547">Nucleotide-binding</keyword>
<dbReference type="EC" id="2.7.11.1" evidence="1"/>
<evidence type="ECO:0000256" key="9">
    <source>
        <dbReference type="SAM" id="MobiDB-lite"/>
    </source>
</evidence>
<protein>
    <recommendedName>
        <fullName evidence="1">non-specific serine/threonine protein kinase</fullName>
        <ecNumber evidence="1">2.7.11.1</ecNumber>
    </recommendedName>
</protein>
<evidence type="ECO:0000256" key="1">
    <source>
        <dbReference type="ARBA" id="ARBA00012513"/>
    </source>
</evidence>
<evidence type="ECO:0000259" key="10">
    <source>
        <dbReference type="PROSITE" id="PS50011"/>
    </source>
</evidence>
<dbReference type="GO" id="GO:0004674">
    <property type="term" value="F:protein serine/threonine kinase activity"/>
    <property type="evidence" value="ECO:0007669"/>
    <property type="project" value="UniProtKB-KW"/>
</dbReference>
<keyword evidence="2" id="KW-0723">Serine/threonine-protein kinase</keyword>
<accession>A0AAD2FKZ6</accession>
<dbReference type="PANTHER" id="PTHR22967:SF57">
    <property type="entry name" value="AUXILIN, ISOFORM A-RELATED"/>
    <property type="match status" value="1"/>
</dbReference>
<dbReference type="Proteomes" id="UP001295423">
    <property type="component" value="Unassembled WGS sequence"/>
</dbReference>
<feature type="domain" description="Protein kinase" evidence="10">
    <location>
        <begin position="24"/>
        <end position="309"/>
    </location>
</feature>
<evidence type="ECO:0000313" key="12">
    <source>
        <dbReference type="Proteomes" id="UP001295423"/>
    </source>
</evidence>
<organism evidence="11 12">
    <name type="scientific">Cylindrotheca closterium</name>
    <dbReference type="NCBI Taxonomy" id="2856"/>
    <lineage>
        <taxon>Eukaryota</taxon>
        <taxon>Sar</taxon>
        <taxon>Stramenopiles</taxon>
        <taxon>Ochrophyta</taxon>
        <taxon>Bacillariophyta</taxon>
        <taxon>Bacillariophyceae</taxon>
        <taxon>Bacillariophycidae</taxon>
        <taxon>Bacillariales</taxon>
        <taxon>Bacillariaceae</taxon>
        <taxon>Cylindrotheca</taxon>
    </lineage>
</organism>
<sequence length="502" mass="54586">MPATDGGLGEHIVGDKVVVGKRNITVNSLLDEGGFSYVYLADSTDENGNQEPQMVLKVTSIHSRSQRDIAEKEAKLLMKLSHPSIIKIYDNCYASIAHNDVKKEGSKKERPQHLILMEYCEGGHALGVCNRLAAAGERFDLSTLVIAFGQICNAVSYLHAQRPPVVHRDLKPVNFLVKNGAYKLCDFGSAVFGHVDLKSAKAKAEQEEVIQKTTTQMFRAPEMVDLYMAKKLTQATDVWALGCCLYSLAFLKNCFEEGSNLAILSGKYTIPEDNPYGDGLVELLDRMLASDSKERADMTEVILCLSAVYSGRPLPPRKKKKNKEPSKSKAEKPIESKTTEATDEERIGTFRTDGQGVQEAVYDPTKATEGKKLASNSVAARRKRAAASGTDPKPQEAEADFGKDQDFAFAADFGGFEDKGDGFFDSPFDAGTNDANNEFEATFDTAFDSGFGDGGGGDDPFKSGTSNFDEAMGGLSMNDTESSKKSKSKDSSKKPKSKSGKK</sequence>
<evidence type="ECO:0000313" key="11">
    <source>
        <dbReference type="EMBL" id="CAJ1946300.1"/>
    </source>
</evidence>
<evidence type="ECO:0000256" key="2">
    <source>
        <dbReference type="ARBA" id="ARBA00022527"/>
    </source>
</evidence>
<keyword evidence="12" id="KW-1185">Reference proteome</keyword>
<dbReference type="InterPro" id="IPR000719">
    <property type="entry name" value="Prot_kinase_dom"/>
</dbReference>
<dbReference type="AlphaFoldDB" id="A0AAD2FKZ6"/>
<comment type="catalytic activity">
    <reaction evidence="7">
        <text>L-threonyl-[protein] + ATP = O-phospho-L-threonyl-[protein] + ADP + H(+)</text>
        <dbReference type="Rhea" id="RHEA:46608"/>
        <dbReference type="Rhea" id="RHEA-COMP:11060"/>
        <dbReference type="Rhea" id="RHEA-COMP:11605"/>
        <dbReference type="ChEBI" id="CHEBI:15378"/>
        <dbReference type="ChEBI" id="CHEBI:30013"/>
        <dbReference type="ChEBI" id="CHEBI:30616"/>
        <dbReference type="ChEBI" id="CHEBI:61977"/>
        <dbReference type="ChEBI" id="CHEBI:456216"/>
        <dbReference type="EC" id="2.7.11.1"/>
    </reaction>
</comment>
<feature type="region of interest" description="Disordered" evidence="9">
    <location>
        <begin position="314"/>
        <end position="402"/>
    </location>
</feature>
<dbReference type="EMBL" id="CAKOGP040001668">
    <property type="protein sequence ID" value="CAJ1946300.1"/>
    <property type="molecule type" value="Genomic_DNA"/>
</dbReference>
<dbReference type="GO" id="GO:0005524">
    <property type="term" value="F:ATP binding"/>
    <property type="evidence" value="ECO:0007669"/>
    <property type="project" value="UniProtKB-KW"/>
</dbReference>
<dbReference type="PANTHER" id="PTHR22967">
    <property type="entry name" value="SERINE/THREONINE PROTEIN KINASE"/>
    <property type="match status" value="1"/>
</dbReference>
<evidence type="ECO:0000256" key="5">
    <source>
        <dbReference type="ARBA" id="ARBA00022777"/>
    </source>
</evidence>
<dbReference type="InterPro" id="IPR008271">
    <property type="entry name" value="Ser/Thr_kinase_AS"/>
</dbReference>
<feature type="region of interest" description="Disordered" evidence="9">
    <location>
        <begin position="444"/>
        <end position="502"/>
    </location>
</feature>
<dbReference type="PROSITE" id="PS00108">
    <property type="entry name" value="PROTEIN_KINASE_ST"/>
    <property type="match status" value="1"/>
</dbReference>
<keyword evidence="3" id="KW-0808">Transferase</keyword>